<dbReference type="Pfam" id="PF00923">
    <property type="entry name" value="TAL_FSA"/>
    <property type="match status" value="1"/>
</dbReference>
<comment type="subcellular location">
    <subcellularLocation>
        <location evidence="2">Cytoplasm</location>
    </subcellularLocation>
</comment>
<dbReference type="PANTHER" id="PTHR10683">
    <property type="entry name" value="TRANSALDOLASE"/>
    <property type="match status" value="1"/>
</dbReference>
<comment type="function">
    <text evidence="1">Transaldolase is important for the balance of metabolites in the pentose-phosphate pathway.</text>
</comment>
<evidence type="ECO:0000256" key="4">
    <source>
        <dbReference type="ARBA" id="ARBA00008426"/>
    </source>
</evidence>
<dbReference type="InterPro" id="IPR013785">
    <property type="entry name" value="Aldolase_TIM"/>
</dbReference>
<sequence length="365" mass="39279">MANGISRLNEFGQSPWYDNLSRSMLRNGGLDALITQDGIRGVTSNPTIFEKAMAAGEGYDEQLLNLHHAGATPDEAFWGLVVQDIAEAAAILRPVYESTGGADGFVSVEVSPRIADDTQATISQAKDLFSRIGAPNVMIKIPATMAGLPAITEVIASGINVNVTLIFDLDRYDAVLDAHQHGIERLIASGGDPSKVASVGSFFVSRVDTEIDKRLAPGDSLRGLPAVANAKVAYDRFLQHSATNEWREFEEKGARPQRPLWASTSTKNPDYAPTLYVDELIGAETVNTLAPASIEALRSGIGNQRADSILEDVDGAYVVFERLAAAGVSYFDVTKTLETEGVASFIASYDEVILTLERRISELTT</sequence>
<reference evidence="10" key="1">
    <citation type="submission" date="2020-05" db="EMBL/GenBank/DDBJ databases">
        <authorList>
            <person name="Chiriac C."/>
            <person name="Salcher M."/>
            <person name="Ghai R."/>
            <person name="Kavagutti S V."/>
        </authorList>
    </citation>
    <scope>NUCLEOTIDE SEQUENCE</scope>
</reference>
<dbReference type="PROSITE" id="PS01054">
    <property type="entry name" value="TRANSALDOLASE_1"/>
    <property type="match status" value="1"/>
</dbReference>
<evidence type="ECO:0000256" key="6">
    <source>
        <dbReference type="ARBA" id="ARBA00022679"/>
    </source>
</evidence>
<dbReference type="EMBL" id="CAEZZU010000070">
    <property type="protein sequence ID" value="CAB4777013.1"/>
    <property type="molecule type" value="Genomic_DNA"/>
</dbReference>
<keyword evidence="5" id="KW-0963">Cytoplasm</keyword>
<dbReference type="GO" id="GO:0004801">
    <property type="term" value="F:transaldolase activity"/>
    <property type="evidence" value="ECO:0007669"/>
    <property type="project" value="UniProtKB-EC"/>
</dbReference>
<evidence type="ECO:0000256" key="9">
    <source>
        <dbReference type="ARBA" id="ARBA00048810"/>
    </source>
</evidence>
<dbReference type="GO" id="GO:0005975">
    <property type="term" value="P:carbohydrate metabolic process"/>
    <property type="evidence" value="ECO:0007669"/>
    <property type="project" value="InterPro"/>
</dbReference>
<dbReference type="NCBIfam" id="TIGR00876">
    <property type="entry name" value="tal_mycobact"/>
    <property type="match status" value="1"/>
</dbReference>
<evidence type="ECO:0000256" key="5">
    <source>
        <dbReference type="ARBA" id="ARBA00022490"/>
    </source>
</evidence>
<evidence type="ECO:0000256" key="2">
    <source>
        <dbReference type="ARBA" id="ARBA00004496"/>
    </source>
</evidence>
<protein>
    <submittedName>
        <fullName evidence="10">Unannotated protein</fullName>
    </submittedName>
</protein>
<dbReference type="PIRSF" id="PIRSF036915">
    <property type="entry name" value="Trnald_Bac_Plnt"/>
    <property type="match status" value="1"/>
</dbReference>
<dbReference type="GO" id="GO:0006098">
    <property type="term" value="P:pentose-phosphate shunt"/>
    <property type="evidence" value="ECO:0007669"/>
    <property type="project" value="UniProtKB-UniPathway"/>
</dbReference>
<keyword evidence="8" id="KW-0704">Schiff base</keyword>
<dbReference type="NCBIfam" id="NF002881">
    <property type="entry name" value="PRK03343.1"/>
    <property type="match status" value="1"/>
</dbReference>
<dbReference type="SUPFAM" id="SSF51569">
    <property type="entry name" value="Aldolase"/>
    <property type="match status" value="1"/>
</dbReference>
<proteinExistence type="inferred from homology"/>
<dbReference type="GO" id="GO:0005737">
    <property type="term" value="C:cytoplasm"/>
    <property type="evidence" value="ECO:0007669"/>
    <property type="project" value="UniProtKB-SubCell"/>
</dbReference>
<accession>A0A6J6W1Q3</accession>
<dbReference type="InterPro" id="IPR004732">
    <property type="entry name" value="Transaldolase_2"/>
</dbReference>
<organism evidence="10">
    <name type="scientific">freshwater metagenome</name>
    <dbReference type="NCBI Taxonomy" id="449393"/>
    <lineage>
        <taxon>unclassified sequences</taxon>
        <taxon>metagenomes</taxon>
        <taxon>ecological metagenomes</taxon>
    </lineage>
</organism>
<dbReference type="CDD" id="cd00955">
    <property type="entry name" value="Transaldolase_like"/>
    <property type="match status" value="1"/>
</dbReference>
<dbReference type="PROSITE" id="PS00958">
    <property type="entry name" value="TRANSALDOLASE_2"/>
    <property type="match status" value="1"/>
</dbReference>
<evidence type="ECO:0000256" key="7">
    <source>
        <dbReference type="ARBA" id="ARBA00023126"/>
    </source>
</evidence>
<dbReference type="HAMAP" id="MF_00493">
    <property type="entry name" value="Transaldolase_2"/>
    <property type="match status" value="1"/>
</dbReference>
<evidence type="ECO:0000256" key="3">
    <source>
        <dbReference type="ARBA" id="ARBA00004959"/>
    </source>
</evidence>
<keyword evidence="7" id="KW-0570">Pentose shunt</keyword>
<evidence type="ECO:0000256" key="1">
    <source>
        <dbReference type="ARBA" id="ARBA00003518"/>
    </source>
</evidence>
<evidence type="ECO:0000313" key="10">
    <source>
        <dbReference type="EMBL" id="CAB4777013.1"/>
    </source>
</evidence>
<dbReference type="UniPathway" id="UPA00115"/>
<dbReference type="InterPro" id="IPR018225">
    <property type="entry name" value="Transaldolase_AS"/>
</dbReference>
<dbReference type="AlphaFoldDB" id="A0A6J6W1Q3"/>
<evidence type="ECO:0000256" key="8">
    <source>
        <dbReference type="ARBA" id="ARBA00023270"/>
    </source>
</evidence>
<dbReference type="PANTHER" id="PTHR10683:SF31">
    <property type="entry name" value="TRANSALDOLASE"/>
    <property type="match status" value="1"/>
</dbReference>
<comment type="similarity">
    <text evidence="4">Belongs to the transaldolase family. Type 2 subfamily.</text>
</comment>
<name>A0A6J6W1Q3_9ZZZZ</name>
<dbReference type="Gene3D" id="3.20.20.70">
    <property type="entry name" value="Aldolase class I"/>
    <property type="match status" value="1"/>
</dbReference>
<comment type="pathway">
    <text evidence="3">Carbohydrate degradation; pentose phosphate pathway.</text>
</comment>
<comment type="catalytic activity">
    <reaction evidence="9">
        <text>D-sedoheptulose 7-phosphate + D-glyceraldehyde 3-phosphate = D-erythrose 4-phosphate + beta-D-fructose 6-phosphate</text>
        <dbReference type="Rhea" id="RHEA:17053"/>
        <dbReference type="ChEBI" id="CHEBI:16897"/>
        <dbReference type="ChEBI" id="CHEBI:57483"/>
        <dbReference type="ChEBI" id="CHEBI:57634"/>
        <dbReference type="ChEBI" id="CHEBI:59776"/>
        <dbReference type="EC" id="2.2.1.2"/>
    </reaction>
</comment>
<dbReference type="InterPro" id="IPR001585">
    <property type="entry name" value="TAL/FSA"/>
</dbReference>
<keyword evidence="6" id="KW-0808">Transferase</keyword>
<gene>
    <name evidence="10" type="ORF">UFOPK2925_00604</name>
</gene>